<dbReference type="SUPFAM" id="SSF82689">
    <property type="entry name" value="Mechanosensitive channel protein MscS (YggB), C-terminal domain"/>
    <property type="match status" value="1"/>
</dbReference>
<keyword evidence="4 7" id="KW-0812">Transmembrane</keyword>
<accession>A0A5C6RVW5</accession>
<feature type="domain" description="Mechanosensitive ion channel MscS C-terminal" evidence="10">
    <location>
        <begin position="412"/>
        <end position="487"/>
    </location>
</feature>
<dbReference type="Proteomes" id="UP000321580">
    <property type="component" value="Unassembled WGS sequence"/>
</dbReference>
<keyword evidence="8" id="KW-0732">Signal</keyword>
<feature type="domain" description="Mechanosensitive ion channel MscS" evidence="9">
    <location>
        <begin position="338"/>
        <end position="403"/>
    </location>
</feature>
<dbReference type="InterPro" id="IPR006685">
    <property type="entry name" value="MscS_channel_2nd"/>
</dbReference>
<dbReference type="OrthoDB" id="9809206at2"/>
<dbReference type="Pfam" id="PF00924">
    <property type="entry name" value="MS_channel_2nd"/>
    <property type="match status" value="1"/>
</dbReference>
<evidence type="ECO:0000256" key="3">
    <source>
        <dbReference type="ARBA" id="ARBA00022475"/>
    </source>
</evidence>
<feature type="chain" id="PRO_5022699601" evidence="8">
    <location>
        <begin position="25"/>
        <end position="537"/>
    </location>
</feature>
<dbReference type="InterPro" id="IPR011014">
    <property type="entry name" value="MscS_channel_TM-2"/>
</dbReference>
<evidence type="ECO:0000313" key="11">
    <source>
        <dbReference type="EMBL" id="TXB66237.1"/>
    </source>
</evidence>
<sequence length="537" mass="60207">MMKLQSRFCFFALLLLTAGSPLYAQDTAPEVTLQTPYNTIYSHLYYLQPDSFDPAKAGQTLWGADSTAAEELAIKLKQVYDGMGLFVRLNRVPRAAAYLDSAVMQAVYTPFPAELPGVYVERVDGRWYYSEETVAQIAALHDEVYPFGADLLLQLAPIVGEEEVLGLKAWQFVGLLSMLLISIGVYWVLSRLLSPVVRRLSRSRIYPSLVPTRIIRRIAQLCSVLVVLYLIRLFLPPLQLPIEAANFTVTVIRLISIGLVVGVLLRVLDIVILYADKAAQKTESKMDEQLLPVIERGVQFFLFAGAVIQALRVFQVDITTLIAGISIGGLAIALAAQDTLKNLFGSLTIFMDKPFQIGEWINFAGVDGTVEEVGFRSTRVRTFANSLVYVPNGKLADMVVNNYGLRQYRRFNTTISLTYDTPPELIEKYVEGLKQIVSRHPKTRKDYYEIHFNNMGPHSLDILFYIFFEVPSWSEELKARHEVLLQALQLGRALGVHFAFPTQTLHVEALPGQPASPGYETSPSELDRRLAAFFHSS</sequence>
<dbReference type="Gene3D" id="3.30.70.100">
    <property type="match status" value="1"/>
</dbReference>
<dbReference type="Gene3D" id="2.30.30.60">
    <property type="match status" value="1"/>
</dbReference>
<evidence type="ECO:0000256" key="6">
    <source>
        <dbReference type="ARBA" id="ARBA00023136"/>
    </source>
</evidence>
<gene>
    <name evidence="11" type="ORF">FRY97_05330</name>
</gene>
<feature type="transmembrane region" description="Helical" evidence="7">
    <location>
        <begin position="169"/>
        <end position="193"/>
    </location>
</feature>
<evidence type="ECO:0000313" key="12">
    <source>
        <dbReference type="Proteomes" id="UP000321580"/>
    </source>
</evidence>
<keyword evidence="12" id="KW-1185">Reference proteome</keyword>
<dbReference type="SUPFAM" id="SSF50182">
    <property type="entry name" value="Sm-like ribonucleoproteins"/>
    <property type="match status" value="1"/>
</dbReference>
<organism evidence="11 12">
    <name type="scientific">Phaeodactylibacter luteus</name>
    <dbReference type="NCBI Taxonomy" id="1564516"/>
    <lineage>
        <taxon>Bacteria</taxon>
        <taxon>Pseudomonadati</taxon>
        <taxon>Bacteroidota</taxon>
        <taxon>Saprospiria</taxon>
        <taxon>Saprospirales</taxon>
        <taxon>Haliscomenobacteraceae</taxon>
        <taxon>Phaeodactylibacter</taxon>
    </lineage>
</organism>
<feature type="transmembrane region" description="Helical" evidence="7">
    <location>
        <begin position="214"/>
        <end position="235"/>
    </location>
</feature>
<feature type="transmembrane region" description="Helical" evidence="7">
    <location>
        <begin position="318"/>
        <end position="336"/>
    </location>
</feature>
<dbReference type="RefSeq" id="WP_147166406.1">
    <property type="nucleotide sequence ID" value="NZ_VOOR01000008.1"/>
</dbReference>
<evidence type="ECO:0000259" key="10">
    <source>
        <dbReference type="Pfam" id="PF21082"/>
    </source>
</evidence>
<evidence type="ECO:0000259" key="9">
    <source>
        <dbReference type="Pfam" id="PF00924"/>
    </source>
</evidence>
<dbReference type="Pfam" id="PF21082">
    <property type="entry name" value="MS_channel_3rd"/>
    <property type="match status" value="1"/>
</dbReference>
<comment type="similarity">
    <text evidence="2">Belongs to the MscS (TC 1.A.23) family.</text>
</comment>
<dbReference type="SUPFAM" id="SSF82861">
    <property type="entry name" value="Mechanosensitive channel protein MscS (YggB), transmembrane region"/>
    <property type="match status" value="1"/>
</dbReference>
<dbReference type="EMBL" id="VOOR01000008">
    <property type="protein sequence ID" value="TXB66237.1"/>
    <property type="molecule type" value="Genomic_DNA"/>
</dbReference>
<evidence type="ECO:0000256" key="4">
    <source>
        <dbReference type="ARBA" id="ARBA00022692"/>
    </source>
</evidence>
<name>A0A5C6RVW5_9BACT</name>
<dbReference type="InterPro" id="IPR049278">
    <property type="entry name" value="MS_channel_C"/>
</dbReference>
<dbReference type="PANTHER" id="PTHR30566">
    <property type="entry name" value="YNAI-RELATED MECHANOSENSITIVE ION CHANNEL"/>
    <property type="match status" value="1"/>
</dbReference>
<dbReference type="InterPro" id="IPR011066">
    <property type="entry name" value="MscS_channel_C_sf"/>
</dbReference>
<reference evidence="11 12" key="1">
    <citation type="submission" date="2019-08" db="EMBL/GenBank/DDBJ databases">
        <title>Genome of Phaeodactylibacter luteus.</title>
        <authorList>
            <person name="Bowman J.P."/>
        </authorList>
    </citation>
    <scope>NUCLEOTIDE SEQUENCE [LARGE SCALE GENOMIC DNA]</scope>
    <source>
        <strain evidence="11 12">KCTC 42180</strain>
    </source>
</reference>
<feature type="signal peptide" evidence="8">
    <location>
        <begin position="1"/>
        <end position="24"/>
    </location>
</feature>
<dbReference type="Gene3D" id="1.10.287.1260">
    <property type="match status" value="1"/>
</dbReference>
<evidence type="ECO:0000256" key="8">
    <source>
        <dbReference type="SAM" id="SignalP"/>
    </source>
</evidence>
<feature type="transmembrane region" description="Helical" evidence="7">
    <location>
        <begin position="247"/>
        <end position="272"/>
    </location>
</feature>
<dbReference type="GO" id="GO:0005886">
    <property type="term" value="C:plasma membrane"/>
    <property type="evidence" value="ECO:0007669"/>
    <property type="project" value="UniProtKB-SubCell"/>
</dbReference>
<dbReference type="AlphaFoldDB" id="A0A5C6RVW5"/>
<keyword evidence="6 7" id="KW-0472">Membrane</keyword>
<comment type="caution">
    <text evidence="11">The sequence shown here is derived from an EMBL/GenBank/DDBJ whole genome shotgun (WGS) entry which is preliminary data.</text>
</comment>
<protein>
    <submittedName>
        <fullName evidence="11">Mechanosensitive ion channel family protein</fullName>
    </submittedName>
</protein>
<evidence type="ECO:0000256" key="1">
    <source>
        <dbReference type="ARBA" id="ARBA00004651"/>
    </source>
</evidence>
<keyword evidence="3" id="KW-1003">Cell membrane</keyword>
<dbReference type="PANTHER" id="PTHR30566:SF5">
    <property type="entry name" value="MECHANOSENSITIVE ION CHANNEL PROTEIN 1, MITOCHONDRIAL-RELATED"/>
    <property type="match status" value="1"/>
</dbReference>
<dbReference type="GO" id="GO:0008381">
    <property type="term" value="F:mechanosensitive monoatomic ion channel activity"/>
    <property type="evidence" value="ECO:0007669"/>
    <property type="project" value="UniProtKB-ARBA"/>
</dbReference>
<dbReference type="InterPro" id="IPR023408">
    <property type="entry name" value="MscS_beta-dom_sf"/>
</dbReference>
<dbReference type="InterPro" id="IPR010920">
    <property type="entry name" value="LSM_dom_sf"/>
</dbReference>
<evidence type="ECO:0000256" key="2">
    <source>
        <dbReference type="ARBA" id="ARBA00008017"/>
    </source>
</evidence>
<proteinExistence type="inferred from homology"/>
<evidence type="ECO:0000256" key="7">
    <source>
        <dbReference type="SAM" id="Phobius"/>
    </source>
</evidence>
<keyword evidence="5 7" id="KW-1133">Transmembrane helix</keyword>
<evidence type="ECO:0000256" key="5">
    <source>
        <dbReference type="ARBA" id="ARBA00022989"/>
    </source>
</evidence>
<comment type="subcellular location">
    <subcellularLocation>
        <location evidence="1">Cell membrane</location>
        <topology evidence="1">Multi-pass membrane protein</topology>
    </subcellularLocation>
</comment>